<dbReference type="AlphaFoldDB" id="A0A0G1KC09"/>
<accession>A0A0G1KC09</accession>
<protein>
    <submittedName>
        <fullName evidence="1">Uncharacterized protein</fullName>
    </submittedName>
</protein>
<evidence type="ECO:0000313" key="1">
    <source>
        <dbReference type="EMBL" id="KKT81296.1"/>
    </source>
</evidence>
<dbReference type="Proteomes" id="UP000034032">
    <property type="component" value="Unassembled WGS sequence"/>
</dbReference>
<dbReference type="EMBL" id="LCJR01000022">
    <property type="protein sequence ID" value="KKT81296.1"/>
    <property type="molecule type" value="Genomic_DNA"/>
</dbReference>
<name>A0A0G1KC09_9BACT</name>
<comment type="caution">
    <text evidence="1">The sequence shown here is derived from an EMBL/GenBank/DDBJ whole genome shotgun (WGS) entry which is preliminary data.</text>
</comment>
<sequence>MTRERFAEILKEYDYSDQQIEILWNGRPTDELDEEDVRERAQRIAPIKDRLFPDR</sequence>
<gene>
    <name evidence="1" type="ORF">UW79_C0022G0011</name>
</gene>
<evidence type="ECO:0000313" key="2">
    <source>
        <dbReference type="Proteomes" id="UP000034032"/>
    </source>
</evidence>
<proteinExistence type="predicted"/>
<organism evidence="1 2">
    <name type="scientific">Candidatus Yanofskybacteria bacterium GW2011_GWA2_44_9</name>
    <dbReference type="NCBI Taxonomy" id="1619025"/>
    <lineage>
        <taxon>Bacteria</taxon>
        <taxon>Candidatus Yanofskyibacteriota</taxon>
    </lineage>
</organism>
<reference evidence="1 2" key="1">
    <citation type="journal article" date="2015" name="Nature">
        <title>rRNA introns, odd ribosomes, and small enigmatic genomes across a large radiation of phyla.</title>
        <authorList>
            <person name="Brown C.T."/>
            <person name="Hug L.A."/>
            <person name="Thomas B.C."/>
            <person name="Sharon I."/>
            <person name="Castelle C.J."/>
            <person name="Singh A."/>
            <person name="Wilkins M.J."/>
            <person name="Williams K.H."/>
            <person name="Banfield J.F."/>
        </authorList>
    </citation>
    <scope>NUCLEOTIDE SEQUENCE [LARGE SCALE GENOMIC DNA]</scope>
</reference>